<dbReference type="GO" id="GO:0005886">
    <property type="term" value="C:plasma membrane"/>
    <property type="evidence" value="ECO:0007669"/>
    <property type="project" value="UniProtKB-SubCell"/>
</dbReference>
<protein>
    <submittedName>
        <fullName evidence="10">Uncharacterized membrane protein YjjB, DUF3815 family</fullName>
    </submittedName>
</protein>
<dbReference type="InterPro" id="IPR050539">
    <property type="entry name" value="ThrE_Dicarb/AminoAcid_Exp"/>
</dbReference>
<dbReference type="OrthoDB" id="9810047at2"/>
<evidence type="ECO:0000259" key="9">
    <source>
        <dbReference type="Pfam" id="PF12821"/>
    </source>
</evidence>
<evidence type="ECO:0000256" key="7">
    <source>
        <dbReference type="ARBA" id="ARBA00034125"/>
    </source>
</evidence>
<evidence type="ECO:0000256" key="3">
    <source>
        <dbReference type="ARBA" id="ARBA00022519"/>
    </source>
</evidence>
<dbReference type="Proteomes" id="UP000242949">
    <property type="component" value="Unassembled WGS sequence"/>
</dbReference>
<dbReference type="GO" id="GO:0015744">
    <property type="term" value="P:succinate transport"/>
    <property type="evidence" value="ECO:0007669"/>
    <property type="project" value="TreeGrafter"/>
</dbReference>
<evidence type="ECO:0000256" key="2">
    <source>
        <dbReference type="ARBA" id="ARBA00022475"/>
    </source>
</evidence>
<keyword evidence="2" id="KW-1003">Cell membrane</keyword>
<organism evidence="10 11">
    <name type="scientific">Pelagirhabdus alkalitolerans</name>
    <dbReference type="NCBI Taxonomy" id="1612202"/>
    <lineage>
        <taxon>Bacteria</taxon>
        <taxon>Bacillati</taxon>
        <taxon>Bacillota</taxon>
        <taxon>Bacilli</taxon>
        <taxon>Bacillales</taxon>
        <taxon>Bacillaceae</taxon>
        <taxon>Pelagirhabdus</taxon>
    </lineage>
</organism>
<evidence type="ECO:0000313" key="11">
    <source>
        <dbReference type="Proteomes" id="UP000242949"/>
    </source>
</evidence>
<keyword evidence="6 8" id="KW-0472">Membrane</keyword>
<evidence type="ECO:0000256" key="6">
    <source>
        <dbReference type="ARBA" id="ARBA00023136"/>
    </source>
</evidence>
<evidence type="ECO:0000256" key="1">
    <source>
        <dbReference type="ARBA" id="ARBA00004651"/>
    </source>
</evidence>
<keyword evidence="4 8" id="KW-0812">Transmembrane</keyword>
<dbReference type="Pfam" id="PF12821">
    <property type="entry name" value="ThrE_2"/>
    <property type="match status" value="1"/>
</dbReference>
<dbReference type="AlphaFoldDB" id="A0A1G6GMQ4"/>
<evidence type="ECO:0000256" key="4">
    <source>
        <dbReference type="ARBA" id="ARBA00022692"/>
    </source>
</evidence>
<evidence type="ECO:0000256" key="5">
    <source>
        <dbReference type="ARBA" id="ARBA00022989"/>
    </source>
</evidence>
<accession>A0A1G6GMQ4</accession>
<name>A0A1G6GMQ4_9BACI</name>
<dbReference type="STRING" id="1612202.SAMN05421734_101217"/>
<feature type="transmembrane region" description="Helical" evidence="8">
    <location>
        <begin position="107"/>
        <end position="127"/>
    </location>
</feature>
<feature type="transmembrane region" description="Helical" evidence="8">
    <location>
        <begin position="36"/>
        <end position="64"/>
    </location>
</feature>
<feature type="domain" description="Threonine/Serine exporter ThrE" evidence="9">
    <location>
        <begin position="4"/>
        <end position="132"/>
    </location>
</feature>
<comment type="subcellular location">
    <subcellularLocation>
        <location evidence="1">Cell membrane</location>
        <topology evidence="1">Multi-pass membrane protein</topology>
    </subcellularLocation>
</comment>
<feature type="transmembrane region" description="Helical" evidence="8">
    <location>
        <begin position="76"/>
        <end position="95"/>
    </location>
</feature>
<dbReference type="RefSeq" id="WP_090791997.1">
    <property type="nucleotide sequence ID" value="NZ_FMYI01000001.1"/>
</dbReference>
<keyword evidence="3" id="KW-0997">Cell inner membrane</keyword>
<evidence type="ECO:0000256" key="8">
    <source>
        <dbReference type="SAM" id="Phobius"/>
    </source>
</evidence>
<evidence type="ECO:0000313" key="10">
    <source>
        <dbReference type="EMBL" id="SDB82466.1"/>
    </source>
</evidence>
<comment type="similarity">
    <text evidence="7">Belongs to the ThrE exporter (TC 2.A.79) family.</text>
</comment>
<dbReference type="PANTHER" id="PTHR34390:SF1">
    <property type="entry name" value="SUCCINATE TRANSPORTER SUBUNIT YJJB-RELATED"/>
    <property type="match status" value="1"/>
</dbReference>
<proteinExistence type="inferred from homology"/>
<dbReference type="InterPro" id="IPR024528">
    <property type="entry name" value="ThrE_2"/>
</dbReference>
<keyword evidence="11" id="KW-1185">Reference proteome</keyword>
<keyword evidence="5 8" id="KW-1133">Transmembrane helix</keyword>
<dbReference type="EMBL" id="FMYI01000001">
    <property type="protein sequence ID" value="SDB82466.1"/>
    <property type="molecule type" value="Genomic_DNA"/>
</dbReference>
<gene>
    <name evidence="10" type="ORF">SAMN05421734_101217</name>
</gene>
<dbReference type="PANTHER" id="PTHR34390">
    <property type="entry name" value="UPF0442 PROTEIN YJJB-RELATED"/>
    <property type="match status" value="1"/>
</dbReference>
<reference evidence="11" key="1">
    <citation type="submission" date="2016-09" db="EMBL/GenBank/DDBJ databases">
        <authorList>
            <person name="Varghese N."/>
            <person name="Submissions S."/>
        </authorList>
    </citation>
    <scope>NUCLEOTIDE SEQUENCE [LARGE SCALE GENOMIC DNA]</scope>
    <source>
        <strain evidence="11">S5</strain>
    </source>
</reference>
<sequence>MIEQLIVSFVAAAGFAVIFNAPKNTLFPCGLVGMAGWFIYTLLTSFGIEAVVSTLAGAFVVAVISQVFAKWFRTPIIIFNVAGIIPLVPGGLAYDTMRQFVENNYDAAIPLAARVIMLSGAIALGLVSSEVINQMIRNAKWKHYQSRYDRKGLTRS</sequence>